<protein>
    <submittedName>
        <fullName evidence="1">Uncharacterized protein</fullName>
    </submittedName>
</protein>
<reference evidence="1 2" key="1">
    <citation type="journal article" date="2016" name="Mol. Biol. Evol.">
        <title>Comparative Genomics of Early-Diverging Mushroom-Forming Fungi Provides Insights into the Origins of Lignocellulose Decay Capabilities.</title>
        <authorList>
            <person name="Nagy L.G."/>
            <person name="Riley R."/>
            <person name="Tritt A."/>
            <person name="Adam C."/>
            <person name="Daum C."/>
            <person name="Floudas D."/>
            <person name="Sun H."/>
            <person name="Yadav J.S."/>
            <person name="Pangilinan J."/>
            <person name="Larsson K.H."/>
            <person name="Matsuura K."/>
            <person name="Barry K."/>
            <person name="Labutti K."/>
            <person name="Kuo R."/>
            <person name="Ohm R.A."/>
            <person name="Bhattacharya S.S."/>
            <person name="Shirouzu T."/>
            <person name="Yoshinaga Y."/>
            <person name="Martin F.M."/>
            <person name="Grigoriev I.V."/>
            <person name="Hibbett D.S."/>
        </authorList>
    </citation>
    <scope>NUCLEOTIDE SEQUENCE [LARGE SCALE GENOMIC DNA]</scope>
    <source>
        <strain evidence="1 2">HHB12029</strain>
    </source>
</reference>
<proteinExistence type="predicted"/>
<keyword evidence="2" id="KW-1185">Reference proteome</keyword>
<dbReference type="AlphaFoldDB" id="A0A165IT21"/>
<dbReference type="Proteomes" id="UP000077266">
    <property type="component" value="Unassembled WGS sequence"/>
</dbReference>
<name>A0A165IT21_EXIGL</name>
<gene>
    <name evidence="1" type="ORF">EXIGLDRAFT_716688</name>
</gene>
<organism evidence="1 2">
    <name type="scientific">Exidia glandulosa HHB12029</name>
    <dbReference type="NCBI Taxonomy" id="1314781"/>
    <lineage>
        <taxon>Eukaryota</taxon>
        <taxon>Fungi</taxon>
        <taxon>Dikarya</taxon>
        <taxon>Basidiomycota</taxon>
        <taxon>Agaricomycotina</taxon>
        <taxon>Agaricomycetes</taxon>
        <taxon>Auriculariales</taxon>
        <taxon>Exidiaceae</taxon>
        <taxon>Exidia</taxon>
    </lineage>
</organism>
<evidence type="ECO:0000313" key="1">
    <source>
        <dbReference type="EMBL" id="KZV93837.1"/>
    </source>
</evidence>
<dbReference type="InParanoid" id="A0A165IT21"/>
<sequence length="94" mass="10517">MSSYNGNSDSEPDGSRVSSKAPFVTLLDAGTKTRFLSWMREHPGETVTLDISAPSCCIEYWYDSVLMRPGDEQLFYHSPVPCLACDHALYVYCV</sequence>
<evidence type="ECO:0000313" key="2">
    <source>
        <dbReference type="Proteomes" id="UP000077266"/>
    </source>
</evidence>
<dbReference type="EMBL" id="KV425983">
    <property type="protein sequence ID" value="KZV93837.1"/>
    <property type="molecule type" value="Genomic_DNA"/>
</dbReference>
<accession>A0A165IT21</accession>